<protein>
    <submittedName>
        <fullName evidence="1">Uncharacterized protein</fullName>
    </submittedName>
</protein>
<feature type="non-terminal residue" evidence="1">
    <location>
        <position position="121"/>
    </location>
</feature>
<reference evidence="1" key="1">
    <citation type="submission" date="2021-02" db="EMBL/GenBank/DDBJ databases">
        <title>First Annotated Genome of the Yellow-green Alga Tribonema minus.</title>
        <authorList>
            <person name="Mahan K.M."/>
        </authorList>
    </citation>
    <scope>NUCLEOTIDE SEQUENCE</scope>
    <source>
        <strain evidence="1">UTEX B ZZ1240</strain>
    </source>
</reference>
<feature type="non-terminal residue" evidence="1">
    <location>
        <position position="1"/>
    </location>
</feature>
<gene>
    <name evidence="1" type="ORF">JKP88DRAFT_131019</name>
</gene>
<name>A0A835YU19_9STRA</name>
<evidence type="ECO:0000313" key="2">
    <source>
        <dbReference type="Proteomes" id="UP000664859"/>
    </source>
</evidence>
<dbReference type="Proteomes" id="UP000664859">
    <property type="component" value="Unassembled WGS sequence"/>
</dbReference>
<proteinExistence type="predicted"/>
<sequence length="121" mass="13337">DLLQQYKRLERDASGTRHIKYKFGACTKDGRLYAQGPSLQNFPGGVRDFIAAGVLCDMDGENMHPRIILALCELHGIDAPYLREYVEHRERVLSEIAAADNCGRGGAKDAVLIASYGGDVR</sequence>
<evidence type="ECO:0000313" key="1">
    <source>
        <dbReference type="EMBL" id="KAG5181576.1"/>
    </source>
</evidence>
<accession>A0A835YU19</accession>
<dbReference type="AlphaFoldDB" id="A0A835YU19"/>
<keyword evidence="2" id="KW-1185">Reference proteome</keyword>
<organism evidence="1 2">
    <name type="scientific">Tribonema minus</name>
    <dbReference type="NCBI Taxonomy" id="303371"/>
    <lineage>
        <taxon>Eukaryota</taxon>
        <taxon>Sar</taxon>
        <taxon>Stramenopiles</taxon>
        <taxon>Ochrophyta</taxon>
        <taxon>PX clade</taxon>
        <taxon>Xanthophyceae</taxon>
        <taxon>Tribonematales</taxon>
        <taxon>Tribonemataceae</taxon>
        <taxon>Tribonema</taxon>
    </lineage>
</organism>
<dbReference type="EMBL" id="JAFCMP010000312">
    <property type="protein sequence ID" value="KAG5181576.1"/>
    <property type="molecule type" value="Genomic_DNA"/>
</dbReference>
<comment type="caution">
    <text evidence="1">The sequence shown here is derived from an EMBL/GenBank/DDBJ whole genome shotgun (WGS) entry which is preliminary data.</text>
</comment>